<sequence length="170" mass="19165">MTRRPNAIGFLNTELCGNQLHLHQQLIRAVASVDGTDFCGFVLHNPAADEQPRPLERLRTMWNNLGEPIIYVPGTIHFSGLPLSSVLRARLRVADPSVLDLEWESASADQRNVDAAVQRWRHHRFASHDKSNPAHSEDRSERETPEGDGSPPLRRAVSNWPVTDHTREAE</sequence>
<protein>
    <submittedName>
        <fullName evidence="2">Uncharacterized protein</fullName>
    </submittedName>
</protein>
<dbReference type="EMBL" id="JAGGMR010000001">
    <property type="protein sequence ID" value="MBP2189775.1"/>
    <property type="molecule type" value="Genomic_DNA"/>
</dbReference>
<reference evidence="2 3" key="1">
    <citation type="submission" date="2021-03" db="EMBL/GenBank/DDBJ databases">
        <title>Sequencing the genomes of 1000 actinobacteria strains.</title>
        <authorList>
            <person name="Klenk H.-P."/>
        </authorList>
    </citation>
    <scope>NUCLEOTIDE SEQUENCE [LARGE SCALE GENOMIC DNA]</scope>
    <source>
        <strain evidence="2 3">DSM 45516</strain>
    </source>
</reference>
<gene>
    <name evidence="2" type="ORF">BJ987_002676</name>
</gene>
<evidence type="ECO:0000313" key="3">
    <source>
        <dbReference type="Proteomes" id="UP001519325"/>
    </source>
</evidence>
<name>A0ABS4QDL0_9NOCA</name>
<accession>A0ABS4QDL0</accession>
<feature type="compositionally biased region" description="Basic and acidic residues" evidence="1">
    <location>
        <begin position="126"/>
        <end position="145"/>
    </location>
</feature>
<dbReference type="Proteomes" id="UP001519325">
    <property type="component" value="Unassembled WGS sequence"/>
</dbReference>
<evidence type="ECO:0000256" key="1">
    <source>
        <dbReference type="SAM" id="MobiDB-lite"/>
    </source>
</evidence>
<evidence type="ECO:0000313" key="2">
    <source>
        <dbReference type="EMBL" id="MBP2189775.1"/>
    </source>
</evidence>
<feature type="region of interest" description="Disordered" evidence="1">
    <location>
        <begin position="123"/>
        <end position="170"/>
    </location>
</feature>
<proteinExistence type="predicted"/>
<keyword evidence="3" id="KW-1185">Reference proteome</keyword>
<comment type="caution">
    <text evidence="2">The sequence shown here is derived from an EMBL/GenBank/DDBJ whole genome shotgun (WGS) entry which is preliminary data.</text>
</comment>
<organism evidence="2 3">
    <name type="scientific">Nocardia goodfellowii</name>
    <dbReference type="NCBI Taxonomy" id="882446"/>
    <lineage>
        <taxon>Bacteria</taxon>
        <taxon>Bacillati</taxon>
        <taxon>Actinomycetota</taxon>
        <taxon>Actinomycetes</taxon>
        <taxon>Mycobacteriales</taxon>
        <taxon>Nocardiaceae</taxon>
        <taxon>Nocardia</taxon>
    </lineage>
</organism>